<feature type="compositionally biased region" description="Basic and acidic residues" evidence="5">
    <location>
        <begin position="332"/>
        <end position="347"/>
    </location>
</feature>
<evidence type="ECO:0000259" key="6">
    <source>
        <dbReference type="PROSITE" id="PS50994"/>
    </source>
</evidence>
<evidence type="ECO:0000256" key="3">
    <source>
        <dbReference type="ARBA" id="ARBA00022750"/>
    </source>
</evidence>
<gene>
    <name evidence="7" type="ORF">FSB_LOCUS10376</name>
</gene>
<evidence type="ECO:0000256" key="2">
    <source>
        <dbReference type="ARBA" id="ARBA00022723"/>
    </source>
</evidence>
<organism evidence="7">
    <name type="scientific">Fagus sylvatica</name>
    <name type="common">Beechnut</name>
    <dbReference type="NCBI Taxonomy" id="28930"/>
    <lineage>
        <taxon>Eukaryota</taxon>
        <taxon>Viridiplantae</taxon>
        <taxon>Streptophyta</taxon>
        <taxon>Embryophyta</taxon>
        <taxon>Tracheophyta</taxon>
        <taxon>Spermatophyta</taxon>
        <taxon>Magnoliopsida</taxon>
        <taxon>eudicotyledons</taxon>
        <taxon>Gunneridae</taxon>
        <taxon>Pentapetalae</taxon>
        <taxon>rosids</taxon>
        <taxon>fabids</taxon>
        <taxon>Fagales</taxon>
        <taxon>Fagaceae</taxon>
        <taxon>Fagus</taxon>
    </lineage>
</organism>
<dbReference type="InterPro" id="IPR001584">
    <property type="entry name" value="Integrase_cat-core"/>
</dbReference>
<dbReference type="SUPFAM" id="SSF56672">
    <property type="entry name" value="DNA/RNA polymerases"/>
    <property type="match status" value="1"/>
</dbReference>
<dbReference type="InterPro" id="IPR013103">
    <property type="entry name" value="RVT_2"/>
</dbReference>
<feature type="domain" description="Integrase catalytic" evidence="6">
    <location>
        <begin position="110"/>
        <end position="277"/>
    </location>
</feature>
<name>A0A2N9F6T2_FAGSY</name>
<dbReference type="Pfam" id="PF14223">
    <property type="entry name" value="Retrotran_gag_2"/>
    <property type="match status" value="1"/>
</dbReference>
<dbReference type="Gene3D" id="3.30.420.10">
    <property type="entry name" value="Ribonuclease H-like superfamily/Ribonuclease H"/>
    <property type="match status" value="1"/>
</dbReference>
<dbReference type="InterPro" id="IPR057670">
    <property type="entry name" value="SH3_retrovirus"/>
</dbReference>
<dbReference type="GO" id="GO:0046872">
    <property type="term" value="F:metal ion binding"/>
    <property type="evidence" value="ECO:0007669"/>
    <property type="project" value="UniProtKB-KW"/>
</dbReference>
<dbReference type="SUPFAM" id="SSF53098">
    <property type="entry name" value="Ribonuclease H-like"/>
    <property type="match status" value="1"/>
</dbReference>
<evidence type="ECO:0000256" key="4">
    <source>
        <dbReference type="ARBA" id="ARBA00022801"/>
    </source>
</evidence>
<keyword evidence="2" id="KW-0479">Metal-binding</keyword>
<dbReference type="InterPro" id="IPR036397">
    <property type="entry name" value="RNaseH_sf"/>
</dbReference>
<reference evidence="7" key="1">
    <citation type="submission" date="2018-02" db="EMBL/GenBank/DDBJ databases">
        <authorList>
            <person name="Cohen D.B."/>
            <person name="Kent A.D."/>
        </authorList>
    </citation>
    <scope>NUCLEOTIDE SEQUENCE</scope>
</reference>
<dbReference type="GO" id="GO:0003676">
    <property type="term" value="F:nucleic acid binding"/>
    <property type="evidence" value="ECO:0007669"/>
    <property type="project" value="InterPro"/>
</dbReference>
<proteinExistence type="predicted"/>
<dbReference type="Pfam" id="PF07727">
    <property type="entry name" value="RVT_2"/>
    <property type="match status" value="1"/>
</dbReference>
<dbReference type="InterPro" id="IPR012337">
    <property type="entry name" value="RNaseH-like_sf"/>
</dbReference>
<dbReference type="EMBL" id="OIVN01000582">
    <property type="protein sequence ID" value="SPC82494.1"/>
    <property type="molecule type" value="Genomic_DNA"/>
</dbReference>
<accession>A0A2N9F6T2</accession>
<dbReference type="GO" id="GO:0006508">
    <property type="term" value="P:proteolysis"/>
    <property type="evidence" value="ECO:0007669"/>
    <property type="project" value="UniProtKB-KW"/>
</dbReference>
<dbReference type="Pfam" id="PF25597">
    <property type="entry name" value="SH3_retrovirus"/>
    <property type="match status" value="1"/>
</dbReference>
<dbReference type="Pfam" id="PF22936">
    <property type="entry name" value="Pol_BBD"/>
    <property type="match status" value="1"/>
</dbReference>
<dbReference type="PANTHER" id="PTHR42648">
    <property type="entry name" value="TRANSPOSASE, PUTATIVE-RELATED"/>
    <property type="match status" value="1"/>
</dbReference>
<dbReference type="GO" id="GO:0004190">
    <property type="term" value="F:aspartic-type endopeptidase activity"/>
    <property type="evidence" value="ECO:0007669"/>
    <property type="project" value="UniProtKB-KW"/>
</dbReference>
<dbReference type="AlphaFoldDB" id="A0A2N9F6T2"/>
<dbReference type="PROSITE" id="PS50994">
    <property type="entry name" value="INTEGRASE"/>
    <property type="match status" value="1"/>
</dbReference>
<dbReference type="PANTHER" id="PTHR42648:SF27">
    <property type="entry name" value="RNA-DIRECTED DNA POLYMERASE"/>
    <property type="match status" value="1"/>
</dbReference>
<evidence type="ECO:0000313" key="7">
    <source>
        <dbReference type="EMBL" id="SPC82494.1"/>
    </source>
</evidence>
<evidence type="ECO:0000256" key="1">
    <source>
        <dbReference type="ARBA" id="ARBA00022670"/>
    </source>
</evidence>
<evidence type="ECO:0000256" key="5">
    <source>
        <dbReference type="SAM" id="MobiDB-lite"/>
    </source>
</evidence>
<dbReference type="InterPro" id="IPR054722">
    <property type="entry name" value="PolX-like_BBD"/>
</dbReference>
<dbReference type="GO" id="GO:0015074">
    <property type="term" value="P:DNA integration"/>
    <property type="evidence" value="ECO:0007669"/>
    <property type="project" value="InterPro"/>
</dbReference>
<dbReference type="InterPro" id="IPR039537">
    <property type="entry name" value="Retrotran_Ty1/copia-like"/>
</dbReference>
<feature type="region of interest" description="Disordered" evidence="5">
    <location>
        <begin position="332"/>
        <end position="373"/>
    </location>
</feature>
<sequence length="825" mass="94715">MLHHMKDNIIPLFKERPTAKEMMDALETKYGCRSDTQIQLLLDKFNNIKMNEGDVVGDHVNQLELIAKELADAGHTLSDKIGHYKINCPLNKRPKNKGKEIAMTITEALVIESPPTSWWVDSATTRHIARNHELFVDLKEKQLGEHRVYMGNNTYSDVLGEEAVEKFKEFKLEVENQLGRSIKSLNNDRGGEYEAFDQFCKEMGTRHIYTMPYKLQQNGIAERRNRTLMDMMRSMMAYADLQIVFWREALSTAAYILNRVKTKSNLLTPFEIWTGHQPNMTKLKVWACKAHVLIPKPLRNKLTDKTWECKFIGYVENGSGYRFFHSESKESDPHVSVFSDKDLENSGRNRTSPEPAMPSIDVDDSGRKRQRKPSSMLKDYYLMESKVVVIEDDPANFAKAMKSRKLVGCKWVLRKKYKTDRSLDKYKSRLVAKGFTQQPGVDFVDTYSPVAKFTSVRIIMIVAVRLDLELHQLDVKTAFLNGDLKEEIYMDQPDGFQINGQEGKVCRLKKSLYGLKQSSRQWYLKFHEAILDIGYEMSPLDHCVYVWRDKEKLALLSLYVDDILLTSNSPDMMKETKFCLGSKFEMKDMGPTNYVLEIRISRDRDSKLIYLDQENYLEKVLKRFKMEDCRPVSTPVSKGTILNKSMCPTNKTELEEMIVVPYAQAVGNLMYAMTSTRSDICYAVGLVSRYQSNLGKAHWQAMKWIFSTTVSNAVWIKCFVDSLKLDMQDSLVNVFCDNKSAISLIKSGANSSKGKHIDVNYHYIQDIVEMGEIKVHFVPSADMMVDPMIKGLTLNQFRVHVTGMRLRGNSVELHGFARSDGPGDA</sequence>
<protein>
    <recommendedName>
        <fullName evidence="6">Integrase catalytic domain-containing protein</fullName>
    </recommendedName>
</protein>
<dbReference type="InterPro" id="IPR043502">
    <property type="entry name" value="DNA/RNA_pol_sf"/>
</dbReference>
<dbReference type="CDD" id="cd09272">
    <property type="entry name" value="RNase_HI_RT_Ty1"/>
    <property type="match status" value="1"/>
</dbReference>
<keyword evidence="1" id="KW-0645">Protease</keyword>
<keyword evidence="4" id="KW-0378">Hydrolase</keyword>
<keyword evidence="3" id="KW-0064">Aspartyl protease</keyword>